<dbReference type="Proteomes" id="UP000228621">
    <property type="component" value="Unassembled WGS sequence"/>
</dbReference>
<feature type="domain" description="OmpR/PhoB-type" evidence="5">
    <location>
        <begin position="2"/>
        <end position="100"/>
    </location>
</feature>
<protein>
    <submittedName>
        <fullName evidence="6">Transcriptional regulator</fullName>
    </submittedName>
</protein>
<keyword evidence="7" id="KW-1185">Reference proteome</keyword>
<dbReference type="InterPro" id="IPR036388">
    <property type="entry name" value="WH-like_DNA-bd_sf"/>
</dbReference>
<dbReference type="InterPro" id="IPR011659">
    <property type="entry name" value="WD40"/>
</dbReference>
<evidence type="ECO:0000313" key="6">
    <source>
        <dbReference type="EMBL" id="PCK31128.1"/>
    </source>
</evidence>
<evidence type="ECO:0000259" key="5">
    <source>
        <dbReference type="PROSITE" id="PS51755"/>
    </source>
</evidence>
<evidence type="ECO:0000256" key="3">
    <source>
        <dbReference type="PROSITE-ProRule" id="PRU01091"/>
    </source>
</evidence>
<dbReference type="Gene3D" id="1.10.10.10">
    <property type="entry name" value="Winged helix-like DNA-binding domain superfamily/Winged helix DNA-binding domain"/>
    <property type="match status" value="1"/>
</dbReference>
<dbReference type="CDD" id="cd00383">
    <property type="entry name" value="trans_reg_C"/>
    <property type="match status" value="1"/>
</dbReference>
<dbReference type="GO" id="GO:0006355">
    <property type="term" value="P:regulation of DNA-templated transcription"/>
    <property type="evidence" value="ECO:0007669"/>
    <property type="project" value="InterPro"/>
</dbReference>
<evidence type="ECO:0000256" key="4">
    <source>
        <dbReference type="SAM" id="Phobius"/>
    </source>
</evidence>
<name>A0A2A5JNY3_PSEO7</name>
<feature type="transmembrane region" description="Helical" evidence="4">
    <location>
        <begin position="143"/>
        <end position="162"/>
    </location>
</feature>
<sequence length="711" mass="80465">MVEQYWVGDFFVDLSRNQISHQGECQTLAPKALAVLTCLARNQGKVMSLDTLLDTVWPDTVVSPNTLQRSIAQLRKALGDDGKVQGYIQTHAKKGYSLECEVRWGEQTNELTSTEPQLEVMPVPELEVQQDKHVKQGQNKKKISFYVFVLLAVTMLIGAVSYQHFSIKKPSPLIFDSLRSLTATDDKEFDASYSPDGEYIVFHRYLDKFCDNKIWAKKADTQQEILLTESWGAYGRHSFSKDGEQLLFLATDACNEPVTQKRCYDLVTLDFTKALKRPQQPKVILQCKNSVVDKPIWLNDGNVVLKQKQDERWKLINYSIEGDSSVDLYSVEEGTLIDYAYSPQDDLIAVSSIHADGLHYINMLKPNGELISSHPIQRSPEIAKFRDIFPSFDPLNEQLIFSTGRQLFSLTYEGLVSKIQLPFSDRMMQPEFRPDGKSVLMIKGPYDGDIVKLPLTQLAQGAQAYTSFARTNLGEDQAVFQPGGDLVAFWSERSGTEQVWLSDGNSTRQLTNFPLDTFIRGIHWAEDGQSILVSASGVLTQIALDGGLTSYPQAEPVLRLYQWNSTKRRALTQIRVKGVMKLAVYDFAHKSFEILTQRPVLWALESERGKIVYKDRLDQFWQIGAVEPQRLTALNNQGGRSKSFVMRGNVVYGINEDNQLWSYDLDKTSFTILGEVPTSVDYLTDINDNNVLLINRISAKKEVVELMIANQ</sequence>
<dbReference type="PANTHER" id="PTHR36842">
    <property type="entry name" value="PROTEIN TOLB HOMOLOG"/>
    <property type="match status" value="1"/>
</dbReference>
<accession>A0A2A5JNY3</accession>
<dbReference type="PANTHER" id="PTHR36842:SF1">
    <property type="entry name" value="PROTEIN TOLB"/>
    <property type="match status" value="1"/>
</dbReference>
<dbReference type="RefSeq" id="WP_099642645.1">
    <property type="nucleotide sequence ID" value="NZ_NKHF01000062.1"/>
</dbReference>
<dbReference type="EMBL" id="NKHF01000062">
    <property type="protein sequence ID" value="PCK31128.1"/>
    <property type="molecule type" value="Genomic_DNA"/>
</dbReference>
<reference evidence="7" key="1">
    <citation type="journal article" date="2019" name="Genome Announc.">
        <title>Draft Genome Sequence of Pseudoalteromonas piscicida Strain 36Y ROTHPW, an Hypersaline Seawater Isolate from the South Coast of Sonora, Mexico.</title>
        <authorList>
            <person name="Sanchez-Diaz R."/>
            <person name="Molina-Garza Z.J."/>
            <person name="Cruz-Suarez L.E."/>
            <person name="Selvin J."/>
            <person name="Kiran G.S."/>
            <person name="Ibarra-Gamez J.C."/>
            <person name="Gomez-Gil B."/>
            <person name="Galaviz-Silva L."/>
        </authorList>
    </citation>
    <scope>NUCLEOTIDE SEQUENCE [LARGE SCALE GENOMIC DNA]</scope>
    <source>
        <strain evidence="7">36Y_RITHPW</strain>
    </source>
</reference>
<dbReference type="SMART" id="SM00862">
    <property type="entry name" value="Trans_reg_C"/>
    <property type="match status" value="1"/>
</dbReference>
<keyword evidence="4" id="KW-1133">Transmembrane helix</keyword>
<dbReference type="GO" id="GO:0000160">
    <property type="term" value="P:phosphorelay signal transduction system"/>
    <property type="evidence" value="ECO:0007669"/>
    <property type="project" value="InterPro"/>
</dbReference>
<dbReference type="InterPro" id="IPR001867">
    <property type="entry name" value="OmpR/PhoB-type_DNA-bd"/>
</dbReference>
<dbReference type="PROSITE" id="PS51755">
    <property type="entry name" value="OMPR_PHOB"/>
    <property type="match status" value="1"/>
</dbReference>
<gene>
    <name evidence="6" type="ORF">CEX98_13795</name>
</gene>
<feature type="DNA-binding region" description="OmpR/PhoB-type" evidence="3">
    <location>
        <begin position="2"/>
        <end position="100"/>
    </location>
</feature>
<dbReference type="OrthoDB" id="5693682at2"/>
<keyword evidence="4" id="KW-0812">Transmembrane</keyword>
<keyword evidence="2 3" id="KW-0238">DNA-binding</keyword>
<comment type="similarity">
    <text evidence="1">Belongs to the TolB family.</text>
</comment>
<dbReference type="Gene3D" id="2.120.10.30">
    <property type="entry name" value="TolB, C-terminal domain"/>
    <property type="match status" value="2"/>
</dbReference>
<dbReference type="Pfam" id="PF07676">
    <property type="entry name" value="PD40"/>
    <property type="match status" value="1"/>
</dbReference>
<dbReference type="Pfam" id="PF00486">
    <property type="entry name" value="Trans_reg_C"/>
    <property type="match status" value="1"/>
</dbReference>
<dbReference type="SUPFAM" id="SSF82171">
    <property type="entry name" value="DPP6 N-terminal domain-like"/>
    <property type="match status" value="1"/>
</dbReference>
<dbReference type="AlphaFoldDB" id="A0A2A5JNY3"/>
<proteinExistence type="inferred from homology"/>
<comment type="caution">
    <text evidence="6">The sequence shown here is derived from an EMBL/GenBank/DDBJ whole genome shotgun (WGS) entry which is preliminary data.</text>
</comment>
<dbReference type="GO" id="GO:0003677">
    <property type="term" value="F:DNA binding"/>
    <property type="evidence" value="ECO:0007669"/>
    <property type="project" value="UniProtKB-UniRule"/>
</dbReference>
<dbReference type="SUPFAM" id="SSF46894">
    <property type="entry name" value="C-terminal effector domain of the bipartite response regulators"/>
    <property type="match status" value="1"/>
</dbReference>
<dbReference type="InterPro" id="IPR016032">
    <property type="entry name" value="Sig_transdc_resp-reg_C-effctor"/>
</dbReference>
<evidence type="ECO:0000313" key="7">
    <source>
        <dbReference type="Proteomes" id="UP000228621"/>
    </source>
</evidence>
<evidence type="ECO:0000256" key="2">
    <source>
        <dbReference type="ARBA" id="ARBA00023125"/>
    </source>
</evidence>
<evidence type="ECO:0000256" key="1">
    <source>
        <dbReference type="ARBA" id="ARBA00009820"/>
    </source>
</evidence>
<dbReference type="InterPro" id="IPR011042">
    <property type="entry name" value="6-blade_b-propeller_TolB-like"/>
</dbReference>
<keyword evidence="4" id="KW-0472">Membrane</keyword>
<organism evidence="6 7">
    <name type="scientific">Pseudoalteromonas piscicida</name>
    <dbReference type="NCBI Taxonomy" id="43662"/>
    <lineage>
        <taxon>Bacteria</taxon>
        <taxon>Pseudomonadati</taxon>
        <taxon>Pseudomonadota</taxon>
        <taxon>Gammaproteobacteria</taxon>
        <taxon>Alteromonadales</taxon>
        <taxon>Pseudoalteromonadaceae</taxon>
        <taxon>Pseudoalteromonas</taxon>
    </lineage>
</organism>